<dbReference type="AlphaFoldDB" id="A0A1J6HM25"/>
<dbReference type="Proteomes" id="UP000182985">
    <property type="component" value="Unassembled WGS sequence"/>
</dbReference>
<evidence type="ECO:0000313" key="1">
    <source>
        <dbReference type="EMBL" id="OIS93497.1"/>
    </source>
</evidence>
<sequence length="67" mass="7556">MSAVIKGQISANAGTSFRNGLVDMKTNLLVFDRQPPRQNRAADPINDGVEIDEASRHWNIRQIHRQT</sequence>
<accession>A0A1J6HM25</accession>
<proteinExistence type="predicted"/>
<name>A0A1J6HM25_9HYPH</name>
<keyword evidence="2" id="KW-1185">Reference proteome</keyword>
<reference evidence="1 2" key="1">
    <citation type="submission" date="2016-10" db="EMBL/GenBank/DDBJ databases">
        <title>The Draft Genome Sequence of the Potato Rhizosphere Bacteria Ochrobactrum sp. IPA7.2.</title>
        <authorList>
            <person name="Gogoleva N.E."/>
            <person name="Khlopko Y.A."/>
            <person name="Burygin G.L."/>
            <person name="Plotnikov A.O."/>
        </authorList>
    </citation>
    <scope>NUCLEOTIDE SEQUENCE [LARGE SCALE GENOMIC DNA]</scope>
    <source>
        <strain evidence="1 2">IPA7.2</strain>
    </source>
</reference>
<evidence type="ECO:0000313" key="2">
    <source>
        <dbReference type="Proteomes" id="UP000182985"/>
    </source>
</evidence>
<dbReference type="EMBL" id="MOEC01000009">
    <property type="protein sequence ID" value="OIS93497.1"/>
    <property type="molecule type" value="Genomic_DNA"/>
</dbReference>
<protein>
    <submittedName>
        <fullName evidence="1">Uncharacterized protein</fullName>
    </submittedName>
</protein>
<comment type="caution">
    <text evidence="1">The sequence shown here is derived from an EMBL/GenBank/DDBJ whole genome shotgun (WGS) entry which is preliminary data.</text>
</comment>
<organism evidence="1 2">
    <name type="scientific">Brucella cytisi</name>
    <dbReference type="NCBI Taxonomy" id="407152"/>
    <lineage>
        <taxon>Bacteria</taxon>
        <taxon>Pseudomonadati</taxon>
        <taxon>Pseudomonadota</taxon>
        <taxon>Alphaproteobacteria</taxon>
        <taxon>Hyphomicrobiales</taxon>
        <taxon>Brucellaceae</taxon>
        <taxon>Brucella/Ochrobactrum group</taxon>
        <taxon>Brucella</taxon>
    </lineage>
</organism>
<gene>
    <name evidence="1" type="ORF">BLA27_11145</name>
</gene>